<keyword evidence="3" id="KW-1185">Reference proteome</keyword>
<name>A0ABX9MK44_9DEIN</name>
<comment type="caution">
    <text evidence="2">The sequence shown here is derived from an EMBL/GenBank/DDBJ whole genome shotgun (WGS) entry which is preliminary data.</text>
</comment>
<feature type="domain" description="Cytoskeleton protein RodZ-like C-terminal" evidence="1">
    <location>
        <begin position="2"/>
        <end position="66"/>
    </location>
</feature>
<dbReference type="InterPro" id="IPR025194">
    <property type="entry name" value="RodZ-like_C"/>
</dbReference>
<dbReference type="Proteomes" id="UP000265443">
    <property type="component" value="Unassembled WGS sequence"/>
</dbReference>
<sequence length="73" mass="7828">MLRLEGTSWLRVTDARTGRQLYEGTAPSGTQLSFPLPVVVRAGNAGVVRVIVGGQDRGRMGNVGQVVSQRYGQ</sequence>
<dbReference type="EMBL" id="QWKY01000100">
    <property type="protein sequence ID" value="RIH74814.1"/>
    <property type="molecule type" value="Genomic_DNA"/>
</dbReference>
<accession>A0ABX9MK44</accession>
<gene>
    <name evidence="2" type="ORF">Mhypo_03171</name>
</gene>
<evidence type="ECO:0000259" key="1">
    <source>
        <dbReference type="Pfam" id="PF13464"/>
    </source>
</evidence>
<evidence type="ECO:0000313" key="2">
    <source>
        <dbReference type="EMBL" id="RIH74814.1"/>
    </source>
</evidence>
<reference evidence="2 3" key="1">
    <citation type="submission" date="2018-08" db="EMBL/GenBank/DDBJ databases">
        <title>Meiothermus hypogaeus DSM 23238 genome sequencing project.</title>
        <authorList>
            <person name="Da Costa M.S."/>
            <person name="Albuquerque L."/>
            <person name="Raposo P."/>
            <person name="Froufe H.J.C."/>
            <person name="Barroso C.S."/>
            <person name="Egas C."/>
        </authorList>
    </citation>
    <scope>NUCLEOTIDE SEQUENCE [LARGE SCALE GENOMIC DNA]</scope>
    <source>
        <strain evidence="2 3">DSM 23238</strain>
    </source>
</reference>
<proteinExistence type="predicted"/>
<evidence type="ECO:0000313" key="3">
    <source>
        <dbReference type="Proteomes" id="UP000265443"/>
    </source>
</evidence>
<dbReference type="RefSeq" id="WP_240637293.1">
    <property type="nucleotide sequence ID" value="NZ_QWKY01000100.1"/>
</dbReference>
<protein>
    <recommendedName>
        <fullName evidence="1">Cytoskeleton protein RodZ-like C-terminal domain-containing protein</fullName>
    </recommendedName>
</protein>
<organism evidence="2 3">
    <name type="scientific">Meiothermus hypogaeus</name>
    <dbReference type="NCBI Taxonomy" id="884155"/>
    <lineage>
        <taxon>Bacteria</taxon>
        <taxon>Thermotogati</taxon>
        <taxon>Deinococcota</taxon>
        <taxon>Deinococci</taxon>
        <taxon>Thermales</taxon>
        <taxon>Thermaceae</taxon>
        <taxon>Meiothermus</taxon>
    </lineage>
</organism>
<dbReference type="Pfam" id="PF13464">
    <property type="entry name" value="RodZ_C"/>
    <property type="match status" value="1"/>
</dbReference>